<dbReference type="EMBL" id="SMTG01000002">
    <property type="protein sequence ID" value="TDK33240.1"/>
    <property type="molecule type" value="Genomic_DNA"/>
</dbReference>
<evidence type="ECO:0000313" key="2">
    <source>
        <dbReference type="EMBL" id="TDK33240.1"/>
    </source>
</evidence>
<name>A0A4R5UDR2_9GAMM</name>
<feature type="region of interest" description="Disordered" evidence="1">
    <location>
        <begin position="87"/>
        <end position="107"/>
    </location>
</feature>
<gene>
    <name evidence="2" type="ORF">E2F49_04185</name>
</gene>
<dbReference type="RefSeq" id="WP_133392734.1">
    <property type="nucleotide sequence ID" value="NZ_SMTG01000002.1"/>
</dbReference>
<dbReference type="Proteomes" id="UP000295543">
    <property type="component" value="Unassembled WGS sequence"/>
</dbReference>
<dbReference type="OrthoDB" id="5348860at2"/>
<keyword evidence="3" id="KW-1185">Reference proteome</keyword>
<comment type="caution">
    <text evidence="2">The sequence shown here is derived from an EMBL/GenBank/DDBJ whole genome shotgun (WGS) entry which is preliminary data.</text>
</comment>
<organism evidence="2 3">
    <name type="scientific">Luteimonas terrae</name>
    <dbReference type="NCBI Taxonomy" id="1530191"/>
    <lineage>
        <taxon>Bacteria</taxon>
        <taxon>Pseudomonadati</taxon>
        <taxon>Pseudomonadota</taxon>
        <taxon>Gammaproteobacteria</taxon>
        <taxon>Lysobacterales</taxon>
        <taxon>Lysobacteraceae</taxon>
        <taxon>Luteimonas</taxon>
    </lineage>
</organism>
<evidence type="ECO:0000313" key="3">
    <source>
        <dbReference type="Proteomes" id="UP000295543"/>
    </source>
</evidence>
<protein>
    <submittedName>
        <fullName evidence="2">Uncharacterized protein</fullName>
    </submittedName>
</protein>
<proteinExistence type="predicted"/>
<sequence length="206" mass="22431">MSTNEPFWQARVEGDTVILTGIDMAERRFSGARSAMTMDGRRVDASDAAGNVVLIVRRMRCEDDMSGARFPMTGLLTIDGRGPFRGCARPASMPPPQPPGDAASDPASTTIPARFLGRWDADAAACKGEGSDLGLRIEPTALRFHESDATPRTVEMLDDDTIRIEATFEGEGETWQETRILRLEGGNTLVVEDAASTHATRRMRCD</sequence>
<dbReference type="AlphaFoldDB" id="A0A4R5UDR2"/>
<evidence type="ECO:0000256" key="1">
    <source>
        <dbReference type="SAM" id="MobiDB-lite"/>
    </source>
</evidence>
<accession>A0A4R5UDR2</accession>
<reference evidence="2 3" key="1">
    <citation type="submission" date="2019-03" db="EMBL/GenBank/DDBJ databases">
        <title>Luteimonas zhaokaii sp.nov., isolated from the rectal contents of Plateau pika in Yushu, Qinghai Province, China.</title>
        <authorList>
            <person name="Zhang G."/>
        </authorList>
    </citation>
    <scope>NUCLEOTIDE SEQUENCE [LARGE SCALE GENOMIC DNA]</scope>
    <source>
        <strain evidence="2 3">THG-MD21</strain>
    </source>
</reference>